<sequence length="306" mass="32596">MPESDLSGRAVLVTGANGFIGAHLTAALLQAGADVHAMVRAGSSMDRLDRLQTAPRIVGVDLTDHAATRDAVHRIRPEFVFHLAVSRQTGDWDRLLAVNVAGAMNLLRASGEIDCRRFVSLGSALERIDPATGTAANDYGASRAAAGILLRQHAREHRIPLACLRTDYVYGPLQGEGKLIPTALRHAARGSAMPLAPSTARRDYVHVSDVVSACRHAAQAHQPDQFSAEIATGRLWSVAEVIALVAELTGADLRTEPGSAPARAWDTHRGQPDTETASPLPGWSATMDLRAGLLDLISHDRSGREG</sequence>
<protein>
    <submittedName>
        <fullName evidence="5">Nucleoside-diphosphate-sugar epimerase</fullName>
    </submittedName>
</protein>
<evidence type="ECO:0000313" key="5">
    <source>
        <dbReference type="EMBL" id="PWV99058.1"/>
    </source>
</evidence>
<evidence type="ECO:0000313" key="6">
    <source>
        <dbReference type="Proteomes" id="UP000246352"/>
    </source>
</evidence>
<dbReference type="Gene3D" id="3.40.50.720">
    <property type="entry name" value="NAD(P)-binding Rossmann-like Domain"/>
    <property type="match status" value="1"/>
</dbReference>
<dbReference type="PANTHER" id="PTHR43000">
    <property type="entry name" value="DTDP-D-GLUCOSE 4,6-DEHYDRATASE-RELATED"/>
    <property type="match status" value="1"/>
</dbReference>
<dbReference type="SUPFAM" id="SSF51735">
    <property type="entry name" value="NAD(P)-binding Rossmann-fold domains"/>
    <property type="match status" value="1"/>
</dbReference>
<dbReference type="RefSeq" id="WP_110033209.1">
    <property type="nucleotide sequence ID" value="NZ_QGTR01000004.1"/>
</dbReference>
<accession>A0A317PHZ6</accession>
<evidence type="ECO:0000256" key="3">
    <source>
        <dbReference type="SAM" id="MobiDB-lite"/>
    </source>
</evidence>
<proteinExistence type="inferred from homology"/>
<evidence type="ECO:0000256" key="2">
    <source>
        <dbReference type="ARBA" id="ARBA00007637"/>
    </source>
</evidence>
<dbReference type="Proteomes" id="UP000246352">
    <property type="component" value="Unassembled WGS sequence"/>
</dbReference>
<comment type="similarity">
    <text evidence="2">Belongs to the NAD(P)-dependent epimerase/dehydratase family.</text>
</comment>
<evidence type="ECO:0000256" key="1">
    <source>
        <dbReference type="ARBA" id="ARBA00005125"/>
    </source>
</evidence>
<reference evidence="5 6" key="1">
    <citation type="submission" date="2018-05" db="EMBL/GenBank/DDBJ databases">
        <title>Genomic Encyclopedia of Type Strains, Phase IV (KMG-IV): sequencing the most valuable type-strain genomes for metagenomic binning, comparative biology and taxonomic classification.</title>
        <authorList>
            <person name="Goeker M."/>
        </authorList>
    </citation>
    <scope>NUCLEOTIDE SEQUENCE [LARGE SCALE GENOMIC DNA]</scope>
    <source>
        <strain evidence="5 6">DSM 16791</strain>
    </source>
</reference>
<dbReference type="OrthoDB" id="9801785at2"/>
<organism evidence="5 6">
    <name type="scientific">Hoeflea marina</name>
    <dbReference type="NCBI Taxonomy" id="274592"/>
    <lineage>
        <taxon>Bacteria</taxon>
        <taxon>Pseudomonadati</taxon>
        <taxon>Pseudomonadota</taxon>
        <taxon>Alphaproteobacteria</taxon>
        <taxon>Hyphomicrobiales</taxon>
        <taxon>Rhizobiaceae</taxon>
        <taxon>Hoeflea</taxon>
    </lineage>
</organism>
<keyword evidence="6" id="KW-1185">Reference proteome</keyword>
<dbReference type="InterPro" id="IPR036291">
    <property type="entry name" value="NAD(P)-bd_dom_sf"/>
</dbReference>
<dbReference type="Pfam" id="PF01370">
    <property type="entry name" value="Epimerase"/>
    <property type="match status" value="1"/>
</dbReference>
<comment type="pathway">
    <text evidence="1">Bacterial outer membrane biogenesis; LPS O-antigen biosynthesis.</text>
</comment>
<evidence type="ECO:0000259" key="4">
    <source>
        <dbReference type="Pfam" id="PF01370"/>
    </source>
</evidence>
<dbReference type="AlphaFoldDB" id="A0A317PHZ6"/>
<name>A0A317PHZ6_9HYPH</name>
<dbReference type="EMBL" id="QGTR01000004">
    <property type="protein sequence ID" value="PWV99058.1"/>
    <property type="molecule type" value="Genomic_DNA"/>
</dbReference>
<feature type="region of interest" description="Disordered" evidence="3">
    <location>
        <begin position="255"/>
        <end position="282"/>
    </location>
</feature>
<gene>
    <name evidence="5" type="ORF">DFR52_104349</name>
</gene>
<dbReference type="InterPro" id="IPR001509">
    <property type="entry name" value="Epimerase_deHydtase"/>
</dbReference>
<comment type="caution">
    <text evidence="5">The sequence shown here is derived from an EMBL/GenBank/DDBJ whole genome shotgun (WGS) entry which is preliminary data.</text>
</comment>
<feature type="domain" description="NAD-dependent epimerase/dehydratase" evidence="4">
    <location>
        <begin position="11"/>
        <end position="221"/>
    </location>
</feature>